<name>A0A376TZG5_ECOLX</name>
<keyword evidence="2" id="KW-0418">Kinase</keyword>
<sequence length="48" mass="5226">MNPLIIKLGGVLLDSEEALERLFSALVNYRESHQRPLVIVHGGGLRGG</sequence>
<reference evidence="2 3" key="1">
    <citation type="submission" date="2018-06" db="EMBL/GenBank/DDBJ databases">
        <authorList>
            <consortium name="Pathogen Informatics"/>
            <person name="Doyle S."/>
        </authorList>
    </citation>
    <scope>NUCLEOTIDE SEQUENCE [LARGE SCALE GENOMIC DNA]</scope>
    <source>
        <strain evidence="2 3">NCTC8622</strain>
    </source>
</reference>
<feature type="domain" description="Aspartate/glutamate/uridylate kinase" evidence="1">
    <location>
        <begin position="4"/>
        <end position="44"/>
    </location>
</feature>
<protein>
    <submittedName>
        <fullName evidence="2">Acetylglutamate kinase</fullName>
        <ecNumber evidence="2">2.7.2.8</ecNumber>
    </submittedName>
</protein>
<organism evidence="2 3">
    <name type="scientific">Escherichia coli</name>
    <dbReference type="NCBI Taxonomy" id="562"/>
    <lineage>
        <taxon>Bacteria</taxon>
        <taxon>Pseudomonadati</taxon>
        <taxon>Pseudomonadota</taxon>
        <taxon>Gammaproteobacteria</taxon>
        <taxon>Enterobacterales</taxon>
        <taxon>Enterobacteriaceae</taxon>
        <taxon>Escherichia</taxon>
    </lineage>
</organism>
<dbReference type="InterPro" id="IPR036393">
    <property type="entry name" value="AceGlu_kinase-like_sf"/>
</dbReference>
<dbReference type="Gene3D" id="3.40.1160.10">
    <property type="entry name" value="Acetylglutamate kinase-like"/>
    <property type="match status" value="1"/>
</dbReference>
<evidence type="ECO:0000259" key="1">
    <source>
        <dbReference type="Pfam" id="PF00696"/>
    </source>
</evidence>
<proteinExistence type="predicted"/>
<dbReference type="InterPro" id="IPR001048">
    <property type="entry name" value="Asp/Glu/Uridylate_kinase"/>
</dbReference>
<gene>
    <name evidence="2" type="primary">argB_1</name>
    <name evidence="2" type="ORF">NCTC8622_01589</name>
</gene>
<dbReference type="EC" id="2.7.2.8" evidence="2"/>
<keyword evidence="2" id="KW-0808">Transferase</keyword>
<dbReference type="Pfam" id="PF00696">
    <property type="entry name" value="AA_kinase"/>
    <property type="match status" value="1"/>
</dbReference>
<accession>A0A376TZG5</accession>
<dbReference type="AlphaFoldDB" id="A0A376TZG5"/>
<dbReference type="Proteomes" id="UP000254079">
    <property type="component" value="Unassembled WGS sequence"/>
</dbReference>
<evidence type="ECO:0000313" key="3">
    <source>
        <dbReference type="Proteomes" id="UP000254079"/>
    </source>
</evidence>
<dbReference type="EMBL" id="UGCP01000002">
    <property type="protein sequence ID" value="STI82607.1"/>
    <property type="molecule type" value="Genomic_DNA"/>
</dbReference>
<dbReference type="GO" id="GO:0003991">
    <property type="term" value="F:acetylglutamate kinase activity"/>
    <property type="evidence" value="ECO:0007669"/>
    <property type="project" value="UniProtKB-EC"/>
</dbReference>
<dbReference type="SUPFAM" id="SSF53633">
    <property type="entry name" value="Carbamate kinase-like"/>
    <property type="match status" value="1"/>
</dbReference>
<evidence type="ECO:0000313" key="2">
    <source>
        <dbReference type="EMBL" id="STI82607.1"/>
    </source>
</evidence>